<dbReference type="Pfam" id="PF20431">
    <property type="entry name" value="E_motif"/>
    <property type="match status" value="1"/>
</dbReference>
<dbReference type="InterPro" id="IPR002885">
    <property type="entry name" value="PPR_rpt"/>
</dbReference>
<dbReference type="InterPro" id="IPR046960">
    <property type="entry name" value="PPR_At4g14850-like_plant"/>
</dbReference>
<dbReference type="FunFam" id="1.25.40.10:FF:000382">
    <property type="entry name" value="Pentatricopeptide repeat-containing protein"/>
    <property type="match status" value="1"/>
</dbReference>
<dbReference type="FunFam" id="1.25.40.10:FF:000090">
    <property type="entry name" value="Pentatricopeptide repeat-containing protein, chloroplastic"/>
    <property type="match status" value="1"/>
</dbReference>
<dbReference type="NCBIfam" id="TIGR00756">
    <property type="entry name" value="PPR"/>
    <property type="match status" value="4"/>
</dbReference>
<keyword evidence="4" id="KW-1185">Reference proteome</keyword>
<feature type="repeat" description="PPR" evidence="2">
    <location>
        <begin position="406"/>
        <end position="440"/>
    </location>
</feature>
<reference evidence="3 4" key="1">
    <citation type="submission" date="2018-10" db="EMBL/GenBank/DDBJ databases">
        <title>A high-quality apple genome assembly.</title>
        <authorList>
            <person name="Hu J."/>
        </authorList>
    </citation>
    <scope>NUCLEOTIDE SEQUENCE [LARGE SCALE GENOMIC DNA]</scope>
    <source>
        <strain evidence="4">cv. HFTH1</strain>
        <tissue evidence="3">Young leaf</tissue>
    </source>
</reference>
<dbReference type="Pfam" id="PF13041">
    <property type="entry name" value="PPR_2"/>
    <property type="match status" value="3"/>
</dbReference>
<feature type="repeat" description="PPR" evidence="2">
    <location>
        <begin position="136"/>
        <end position="170"/>
    </location>
</feature>
<dbReference type="Gene3D" id="1.25.40.10">
    <property type="entry name" value="Tetratricopeptide repeat domain"/>
    <property type="match status" value="5"/>
</dbReference>
<sequence>MTALTRPIRSLHLPAKCNFNGFQTHHLFDETSQRDIYSLNSLLASYTRNGQFSSTWALFCRVHRTKSDLNAYTFTPVLGACRALPRPERGRQVHCLMIKTGSESGTVAKTAVMDMYSKYGFLEDSVRAFEEMEFKDVVTWNALLSSFLRHGLAREAVGVFEAMRKERVEFSEFTMCSLLKACAFSKAFRQGKQVHGMVVVMGRDMVILGTALIDFYSAVGCMSEAMKVFSSLNCRRDDVIFNSLVAGCVRNKKYQEALSIMSAMKPNVIALTSALAACSENSNLWIGKQIHCVALRHGFISDTQMCNVLLDMYAKCGKILNARSLFNGVRNKDVVSWTSMIDAYGSHGNGVEALDLFNKMGEERTGVLPNAVTFLAVLSACGHSGLVEQGRECFNLAIEKYGLGLGPEHYVCFMDMLGRAGQIDEVWCVFDDMVKHGIRPTAAVWSALLNACSLNLDVKGGELAAKHLLQLEPDKPGNYVLISNFYATIGRWDSVDELRSVMETKGLVKEVGSSWVTDSHCHEHATSLSV</sequence>
<dbReference type="Pfam" id="PF01535">
    <property type="entry name" value="PPR"/>
    <property type="match status" value="3"/>
</dbReference>
<accession>A0A498I1V9</accession>
<comment type="caution">
    <text evidence="3">The sequence shown here is derived from an EMBL/GenBank/DDBJ whole genome shotgun (WGS) entry which is preliminary data.</text>
</comment>
<gene>
    <name evidence="3" type="ORF">DVH24_029834</name>
</gene>
<feature type="repeat" description="PPR" evidence="2">
    <location>
        <begin position="237"/>
        <end position="271"/>
    </location>
</feature>
<dbReference type="InterPro" id="IPR046848">
    <property type="entry name" value="E_motif"/>
</dbReference>
<evidence type="ECO:0000256" key="1">
    <source>
        <dbReference type="ARBA" id="ARBA00022737"/>
    </source>
</evidence>
<dbReference type="Proteomes" id="UP000290289">
    <property type="component" value="Chromosome 15"/>
</dbReference>
<evidence type="ECO:0000313" key="4">
    <source>
        <dbReference type="Proteomes" id="UP000290289"/>
    </source>
</evidence>
<evidence type="ECO:0000313" key="3">
    <source>
        <dbReference type="EMBL" id="RXH75113.1"/>
    </source>
</evidence>
<dbReference type="InterPro" id="IPR011990">
    <property type="entry name" value="TPR-like_helical_dom_sf"/>
</dbReference>
<dbReference type="PANTHER" id="PTHR47926">
    <property type="entry name" value="PENTATRICOPEPTIDE REPEAT-CONTAINING PROTEIN"/>
    <property type="match status" value="1"/>
</dbReference>
<dbReference type="SMR" id="A0A498I1V9"/>
<feature type="repeat" description="PPR" evidence="2">
    <location>
        <begin position="333"/>
        <end position="367"/>
    </location>
</feature>
<dbReference type="EMBL" id="RDQH01000341">
    <property type="protein sequence ID" value="RXH75113.1"/>
    <property type="molecule type" value="Genomic_DNA"/>
</dbReference>
<protein>
    <recommendedName>
        <fullName evidence="5">Pentacotripeptide-repeat region of PRORP domain-containing protein</fullName>
    </recommendedName>
</protein>
<evidence type="ECO:0008006" key="5">
    <source>
        <dbReference type="Google" id="ProtNLM"/>
    </source>
</evidence>
<dbReference type="PROSITE" id="PS51375">
    <property type="entry name" value="PPR"/>
    <property type="match status" value="4"/>
</dbReference>
<dbReference type="AlphaFoldDB" id="A0A498I1V9"/>
<organism evidence="3 4">
    <name type="scientific">Malus domestica</name>
    <name type="common">Apple</name>
    <name type="synonym">Pyrus malus</name>
    <dbReference type="NCBI Taxonomy" id="3750"/>
    <lineage>
        <taxon>Eukaryota</taxon>
        <taxon>Viridiplantae</taxon>
        <taxon>Streptophyta</taxon>
        <taxon>Embryophyta</taxon>
        <taxon>Tracheophyta</taxon>
        <taxon>Spermatophyta</taxon>
        <taxon>Magnoliopsida</taxon>
        <taxon>eudicotyledons</taxon>
        <taxon>Gunneridae</taxon>
        <taxon>Pentapetalae</taxon>
        <taxon>rosids</taxon>
        <taxon>fabids</taxon>
        <taxon>Rosales</taxon>
        <taxon>Rosaceae</taxon>
        <taxon>Amygdaloideae</taxon>
        <taxon>Maleae</taxon>
        <taxon>Malus</taxon>
    </lineage>
</organism>
<proteinExistence type="predicted"/>
<name>A0A498I1V9_MALDO</name>
<evidence type="ECO:0000256" key="2">
    <source>
        <dbReference type="PROSITE-ProRule" id="PRU00708"/>
    </source>
</evidence>
<dbReference type="GO" id="GO:0003723">
    <property type="term" value="F:RNA binding"/>
    <property type="evidence" value="ECO:0007669"/>
    <property type="project" value="InterPro"/>
</dbReference>
<dbReference type="GO" id="GO:0009451">
    <property type="term" value="P:RNA modification"/>
    <property type="evidence" value="ECO:0007669"/>
    <property type="project" value="InterPro"/>
</dbReference>
<keyword evidence="1" id="KW-0677">Repeat</keyword>